<dbReference type="Proteomes" id="UP000199513">
    <property type="component" value="Unassembled WGS sequence"/>
</dbReference>
<dbReference type="RefSeq" id="WP_091548120.1">
    <property type="nucleotide sequence ID" value="NZ_FONY01000028.1"/>
</dbReference>
<feature type="chain" id="PRO_5011509781" description="Outer membrane efflux protein" evidence="1">
    <location>
        <begin position="21"/>
        <end position="424"/>
    </location>
</feature>
<accession>A0A1I2I6B5</accession>
<protein>
    <recommendedName>
        <fullName evidence="4">Outer membrane efflux protein</fullName>
    </recommendedName>
</protein>
<evidence type="ECO:0000256" key="1">
    <source>
        <dbReference type="SAM" id="SignalP"/>
    </source>
</evidence>
<organism evidence="2 3">
    <name type="scientific">Thermoflexibacter ruber</name>
    <dbReference type="NCBI Taxonomy" id="1003"/>
    <lineage>
        <taxon>Bacteria</taxon>
        <taxon>Pseudomonadati</taxon>
        <taxon>Bacteroidota</taxon>
        <taxon>Cytophagia</taxon>
        <taxon>Cytophagales</taxon>
        <taxon>Thermoflexibacteraceae</taxon>
        <taxon>Thermoflexibacter</taxon>
    </lineage>
</organism>
<dbReference type="EMBL" id="FONY01000028">
    <property type="protein sequence ID" value="SFF36041.1"/>
    <property type="molecule type" value="Genomic_DNA"/>
</dbReference>
<name>A0A1I2I6B5_9BACT</name>
<evidence type="ECO:0008006" key="4">
    <source>
        <dbReference type="Google" id="ProtNLM"/>
    </source>
</evidence>
<sequence>MKKISVLVFCFVAILSSLQAQDPTPQQIAQQMKMLMEGRRMDSLRIVALMDSLKQKGQIISTMQKRIENHELDLQKADAGLKQFGKRLEVTDENRYRVIKSNLVYSVELFEMLNERLNTLDALNQLETYQQILVDLNNPANESLGFSYNKKVIDLINNNIQTKKKSRLLEITQMVLDNPILKGVTSLTPILSVGNSIFSVVSSFAVQDDRISSSALQTVKNELDKYTLYYGKLNEANATFQRNLASYRISVGNLHNKVRDFTVKNLQEGGYSTTVAKQPANATVGDYLSGLFQIYNREAVEKYFTNLENTFRDSRGIRYEAIIKGNVHLINMNKRTQEVIDIYKEFESIYRQYITMIDKNNDTMQEILNLAITEKLSDSSSKVTEQINRLRNEKQKGIAAIERAINIEKLKNTVERLDSFFPVL</sequence>
<dbReference type="AlphaFoldDB" id="A0A1I2I6B5"/>
<evidence type="ECO:0000313" key="3">
    <source>
        <dbReference type="Proteomes" id="UP000199513"/>
    </source>
</evidence>
<feature type="signal peptide" evidence="1">
    <location>
        <begin position="1"/>
        <end position="20"/>
    </location>
</feature>
<dbReference type="OrthoDB" id="668510at2"/>
<keyword evidence="1" id="KW-0732">Signal</keyword>
<evidence type="ECO:0000313" key="2">
    <source>
        <dbReference type="EMBL" id="SFF36041.1"/>
    </source>
</evidence>
<gene>
    <name evidence="2" type="ORF">SAMN04488541_102822</name>
</gene>
<proteinExistence type="predicted"/>
<keyword evidence="3" id="KW-1185">Reference proteome</keyword>
<reference evidence="3" key="1">
    <citation type="submission" date="2016-10" db="EMBL/GenBank/DDBJ databases">
        <authorList>
            <person name="Varghese N."/>
            <person name="Submissions S."/>
        </authorList>
    </citation>
    <scope>NUCLEOTIDE SEQUENCE [LARGE SCALE GENOMIC DNA]</scope>
    <source>
        <strain>GEY</strain>
        <strain evidence="3">DSM 9560</strain>
    </source>
</reference>
<dbReference type="STRING" id="1003.SAMN04488541_102822"/>